<organism evidence="2 3">
    <name type="scientific">Brevundimonas goettingensis</name>
    <dbReference type="NCBI Taxonomy" id="2774190"/>
    <lineage>
        <taxon>Bacteria</taxon>
        <taxon>Pseudomonadati</taxon>
        <taxon>Pseudomonadota</taxon>
        <taxon>Alphaproteobacteria</taxon>
        <taxon>Caulobacterales</taxon>
        <taxon>Caulobacteraceae</taxon>
        <taxon>Brevundimonas</taxon>
    </lineage>
</organism>
<feature type="signal peptide" evidence="1">
    <location>
        <begin position="1"/>
        <end position="23"/>
    </location>
</feature>
<sequence length="226" mass="24140">MRIATCGLFGAIGVVAMAGAAQAADPVSMQIGAATQYLGKGVGKSNDQPSYSGSIEVNHNGFYGSLFAATAELSQGADAEILTTVGYRRTISGVAFDAAVINRDLPGTRKGVDANYTEYQVDASRKFGPVSTRFRVNYTHDGFAATQEAWWVELQGGVSVDSKTKATFAIADRTADGGAEYTAWNIGAKRKLNDRISLDLRWYDTDGHEYGNQYDGRLVAALTLSL</sequence>
<reference evidence="2" key="1">
    <citation type="submission" date="2020-09" db="EMBL/GenBank/DDBJ databases">
        <title>Brevundimonas sp. LVF2 isolated from a puddle in Goettingen, Germany.</title>
        <authorList>
            <person name="Friedrich I."/>
            <person name="Klassen A."/>
            <person name="Hannes N."/>
            <person name="Schneider D."/>
            <person name="Hertel R."/>
            <person name="Daniel R."/>
        </authorList>
    </citation>
    <scope>NUCLEOTIDE SEQUENCE</scope>
    <source>
        <strain evidence="2">LVF2</strain>
    </source>
</reference>
<dbReference type="Pfam" id="PF09694">
    <property type="entry name" value="Gcw_chp"/>
    <property type="match status" value="1"/>
</dbReference>
<gene>
    <name evidence="2" type="ORF">IFJ75_11695</name>
</gene>
<dbReference type="KEGG" id="bgoe:IFJ75_11695"/>
<protein>
    <recommendedName>
        <fullName evidence="4">Porin</fullName>
    </recommendedName>
</protein>
<dbReference type="RefSeq" id="WP_207868369.1">
    <property type="nucleotide sequence ID" value="NZ_CP062222.1"/>
</dbReference>
<keyword evidence="3" id="KW-1185">Reference proteome</keyword>
<feature type="chain" id="PRO_5037363475" description="Porin" evidence="1">
    <location>
        <begin position="24"/>
        <end position="226"/>
    </location>
</feature>
<evidence type="ECO:0000256" key="1">
    <source>
        <dbReference type="SAM" id="SignalP"/>
    </source>
</evidence>
<dbReference type="AlphaFoldDB" id="A0A975BZH2"/>
<dbReference type="NCBIfam" id="TIGR02001">
    <property type="entry name" value="gcw_chp"/>
    <property type="match status" value="1"/>
</dbReference>
<dbReference type="InterPro" id="IPR010239">
    <property type="entry name" value="CHP02001"/>
</dbReference>
<accession>A0A975BZH2</accession>
<evidence type="ECO:0008006" key="4">
    <source>
        <dbReference type="Google" id="ProtNLM"/>
    </source>
</evidence>
<evidence type="ECO:0000313" key="3">
    <source>
        <dbReference type="Proteomes" id="UP000663918"/>
    </source>
</evidence>
<dbReference type="SUPFAM" id="SSF56935">
    <property type="entry name" value="Porins"/>
    <property type="match status" value="1"/>
</dbReference>
<name>A0A975BZH2_9CAUL</name>
<dbReference type="Proteomes" id="UP000663918">
    <property type="component" value="Chromosome"/>
</dbReference>
<keyword evidence="1" id="KW-0732">Signal</keyword>
<proteinExistence type="predicted"/>
<dbReference type="EMBL" id="CP062222">
    <property type="protein sequence ID" value="QTC89954.1"/>
    <property type="molecule type" value="Genomic_DNA"/>
</dbReference>
<evidence type="ECO:0000313" key="2">
    <source>
        <dbReference type="EMBL" id="QTC89954.1"/>
    </source>
</evidence>